<name>A0A7U6JJE3_9GAMM</name>
<evidence type="ECO:0000313" key="2">
    <source>
        <dbReference type="Proteomes" id="UP000031631"/>
    </source>
</evidence>
<dbReference type="GO" id="GO:0019867">
    <property type="term" value="C:outer membrane"/>
    <property type="evidence" value="ECO:0007669"/>
    <property type="project" value="InterPro"/>
</dbReference>
<keyword evidence="2" id="KW-1185">Reference proteome</keyword>
<organism evidence="1 2">
    <name type="scientific">Thiolapillus brandeum</name>
    <dbReference type="NCBI Taxonomy" id="1076588"/>
    <lineage>
        <taxon>Bacteria</taxon>
        <taxon>Pseudomonadati</taxon>
        <taxon>Pseudomonadota</taxon>
        <taxon>Gammaproteobacteria</taxon>
        <taxon>Chromatiales</taxon>
        <taxon>Sedimenticolaceae</taxon>
        <taxon>Thiolapillus</taxon>
    </lineage>
</organism>
<reference evidence="1 2" key="1">
    <citation type="journal article" date="2014" name="PLoS ONE">
        <title>Physiological and genomic features of a novel sulfur-oxidizing gammaproteobacterium belonging to a previously uncultivated symbiotic lineage isolated from a hydrothermal vent.</title>
        <authorList>
            <person name="Nunoura T."/>
            <person name="Takaki Y."/>
            <person name="Kazama H."/>
            <person name="Kakuta J."/>
            <person name="Shimamura S."/>
            <person name="Makita H."/>
            <person name="Hirai M."/>
            <person name="Miyazaki M."/>
            <person name="Takai K."/>
        </authorList>
    </citation>
    <scope>NUCLEOTIDE SEQUENCE [LARGE SCALE GENOMIC DNA]</scope>
    <source>
        <strain evidence="1 2">Hiromi1</strain>
    </source>
</reference>
<dbReference type="InterPro" id="IPR004658">
    <property type="entry name" value="OMP_Slp"/>
</dbReference>
<dbReference type="KEGG" id="tbn:TBH_C2567"/>
<dbReference type="Proteomes" id="UP000031631">
    <property type="component" value="Chromosome"/>
</dbReference>
<gene>
    <name evidence="1" type="ORF">TBH_C2567</name>
</gene>
<accession>A0A7U6JJE3</accession>
<protein>
    <submittedName>
        <fullName evidence="1">Outer membrane lipoprotein Slp</fullName>
    </submittedName>
</protein>
<dbReference type="PIRSF" id="PIRSF004982">
    <property type="entry name" value="SlP"/>
    <property type="match status" value="1"/>
</dbReference>
<dbReference type="AlphaFoldDB" id="A0A7U6JJE3"/>
<dbReference type="PANTHER" id="PTHR37530:SF1">
    <property type="entry name" value="OUTER MEMBRANE PROTEIN SLP"/>
    <property type="match status" value="1"/>
</dbReference>
<dbReference type="PANTHER" id="PTHR37530">
    <property type="entry name" value="OUTER MEMBRANE PROTEIN SLP"/>
    <property type="match status" value="1"/>
</dbReference>
<keyword evidence="1" id="KW-0449">Lipoprotein</keyword>
<evidence type="ECO:0000313" key="1">
    <source>
        <dbReference type="EMBL" id="BAO45473.1"/>
    </source>
</evidence>
<dbReference type="EMBL" id="AP012273">
    <property type="protein sequence ID" value="BAO45473.1"/>
    <property type="molecule type" value="Genomic_DNA"/>
</dbReference>
<sequence>MLYFTAILVGMTGCASRLPQTIAQAPAEAISASAVQQQPEAYAGKPVRWGGEILEVANAEQHTDVLVVGRELEKDGEPIENSQVDARFIARFSGFREPADFPEGKPLTVSGTVAGVEVRKVGEYPYPYPVVKVIESYRWPEKKHHDHYPYYPYYPSYYGWGPYGGYPWWRYPYWW</sequence>
<proteinExistence type="predicted"/>
<dbReference type="Pfam" id="PF03843">
    <property type="entry name" value="Slp"/>
    <property type="match status" value="1"/>
</dbReference>